<keyword evidence="7" id="KW-0862">Zinc</keyword>
<dbReference type="GO" id="GO:0004222">
    <property type="term" value="F:metalloendopeptidase activity"/>
    <property type="evidence" value="ECO:0007669"/>
    <property type="project" value="InterPro"/>
</dbReference>
<evidence type="ECO:0000256" key="7">
    <source>
        <dbReference type="ARBA" id="ARBA00022833"/>
    </source>
</evidence>
<dbReference type="NCBIfam" id="TIGR00043">
    <property type="entry name" value="rRNA maturation RNase YbeY"/>
    <property type="match status" value="1"/>
</dbReference>
<evidence type="ECO:0000256" key="3">
    <source>
        <dbReference type="ARBA" id="ARBA00022722"/>
    </source>
</evidence>
<gene>
    <name evidence="8" type="primary">ybeY_38</name>
    <name evidence="8" type="ORF">SDC9_145607</name>
</gene>
<dbReference type="EC" id="3.1.-.-" evidence="8"/>
<dbReference type="Pfam" id="PF02130">
    <property type="entry name" value="YbeY"/>
    <property type="match status" value="1"/>
</dbReference>
<accession>A0A645EAI4</accession>
<keyword evidence="3" id="KW-0540">Nuclease</keyword>
<protein>
    <submittedName>
        <fullName evidence="8">Endoribonuclease YbeY</fullName>
        <ecNumber evidence="8">3.1.-.-</ecNumber>
    </submittedName>
</protein>
<evidence type="ECO:0000256" key="6">
    <source>
        <dbReference type="ARBA" id="ARBA00022801"/>
    </source>
</evidence>
<evidence type="ECO:0000256" key="2">
    <source>
        <dbReference type="ARBA" id="ARBA00010875"/>
    </source>
</evidence>
<evidence type="ECO:0000313" key="8">
    <source>
        <dbReference type="EMBL" id="MPM98421.1"/>
    </source>
</evidence>
<comment type="caution">
    <text evidence="8">The sequence shown here is derived from an EMBL/GenBank/DDBJ whole genome shotgun (WGS) entry which is preliminary data.</text>
</comment>
<proteinExistence type="inferred from homology"/>
<dbReference type="GO" id="GO:0006364">
    <property type="term" value="P:rRNA processing"/>
    <property type="evidence" value="ECO:0007669"/>
    <property type="project" value="InterPro"/>
</dbReference>
<dbReference type="InterPro" id="IPR002036">
    <property type="entry name" value="YbeY"/>
</dbReference>
<dbReference type="Gene3D" id="3.40.390.30">
    <property type="entry name" value="Metalloproteases ('zincins'), catalytic domain"/>
    <property type="match status" value="1"/>
</dbReference>
<sequence length="118" mass="12641">MLAVDFVGDRAMAAANADYVGHTGTTDVITFSYFDGDAPVFEGDVGVELLVCTDVADREGAVRPGGYAGELMLYLVHGLLHSAGEDDLTEAAAKSMRRRETEVLSGLYDFDFNAIFPV</sequence>
<name>A0A645EAI4_9ZZZZ</name>
<evidence type="ECO:0000256" key="1">
    <source>
        <dbReference type="ARBA" id="ARBA00001947"/>
    </source>
</evidence>
<keyword evidence="5" id="KW-0255">Endonuclease</keyword>
<dbReference type="SUPFAM" id="SSF55486">
    <property type="entry name" value="Metalloproteases ('zincins'), catalytic domain"/>
    <property type="match status" value="1"/>
</dbReference>
<organism evidence="8">
    <name type="scientific">bioreactor metagenome</name>
    <dbReference type="NCBI Taxonomy" id="1076179"/>
    <lineage>
        <taxon>unclassified sequences</taxon>
        <taxon>metagenomes</taxon>
        <taxon>ecological metagenomes</taxon>
    </lineage>
</organism>
<dbReference type="EMBL" id="VSSQ01044589">
    <property type="protein sequence ID" value="MPM98421.1"/>
    <property type="molecule type" value="Genomic_DNA"/>
</dbReference>
<dbReference type="GO" id="GO:0004519">
    <property type="term" value="F:endonuclease activity"/>
    <property type="evidence" value="ECO:0007669"/>
    <property type="project" value="UniProtKB-KW"/>
</dbReference>
<dbReference type="InterPro" id="IPR023091">
    <property type="entry name" value="MetalPrtase_cat_dom_sf_prd"/>
</dbReference>
<reference evidence="8" key="1">
    <citation type="submission" date="2019-08" db="EMBL/GenBank/DDBJ databases">
        <authorList>
            <person name="Kucharzyk K."/>
            <person name="Murdoch R.W."/>
            <person name="Higgins S."/>
            <person name="Loffler F."/>
        </authorList>
    </citation>
    <scope>NUCLEOTIDE SEQUENCE</scope>
</reference>
<comment type="similarity">
    <text evidence="2">Belongs to the endoribonuclease YbeY family.</text>
</comment>
<comment type="cofactor">
    <cofactor evidence="1">
        <name>Zn(2+)</name>
        <dbReference type="ChEBI" id="CHEBI:29105"/>
    </cofactor>
</comment>
<dbReference type="AlphaFoldDB" id="A0A645EAI4"/>
<evidence type="ECO:0000256" key="4">
    <source>
        <dbReference type="ARBA" id="ARBA00022723"/>
    </source>
</evidence>
<dbReference type="GO" id="GO:0046872">
    <property type="term" value="F:metal ion binding"/>
    <property type="evidence" value="ECO:0007669"/>
    <property type="project" value="UniProtKB-KW"/>
</dbReference>
<keyword evidence="6 8" id="KW-0378">Hydrolase</keyword>
<keyword evidence="4" id="KW-0479">Metal-binding</keyword>
<evidence type="ECO:0000256" key="5">
    <source>
        <dbReference type="ARBA" id="ARBA00022759"/>
    </source>
</evidence>